<comment type="caution">
    <text evidence="2">The sequence shown here is derived from an EMBL/GenBank/DDBJ whole genome shotgun (WGS) entry which is preliminary data.</text>
</comment>
<gene>
    <name evidence="2" type="ORF">B0F90DRAFT_1813389</name>
</gene>
<feature type="region of interest" description="Disordered" evidence="1">
    <location>
        <begin position="159"/>
        <end position="199"/>
    </location>
</feature>
<feature type="region of interest" description="Disordered" evidence="1">
    <location>
        <begin position="56"/>
        <end position="88"/>
    </location>
</feature>
<sequence length="250" mass="26975">MSSSHSPTVTAITAVPVVPTLPTANGIVITTATTTTTTTTKTTSAATTFTAVTSNVNTASSHHSPTMNASPKVKDKGKSPASNNLSTTEIPFPVRRAPSYFDRYPRQLSPSPPHSTQQRHYPHGRATRTFGASTSTLHSDLSSNSNFANVTMTDFSGRSDLQLSSSHHSLNDDLILKPPPPRRRSRQAPTRSSGEHLSELSYLRISDSSSLTQIETPPQTPIDLSITRPLFDPFSIVVSAPISGWRPWTL</sequence>
<organism evidence="2 3">
    <name type="scientific">Multifurca ochricompacta</name>
    <dbReference type="NCBI Taxonomy" id="376703"/>
    <lineage>
        <taxon>Eukaryota</taxon>
        <taxon>Fungi</taxon>
        <taxon>Dikarya</taxon>
        <taxon>Basidiomycota</taxon>
        <taxon>Agaricomycotina</taxon>
        <taxon>Agaricomycetes</taxon>
        <taxon>Russulales</taxon>
        <taxon>Russulaceae</taxon>
        <taxon>Multifurca</taxon>
    </lineage>
</organism>
<protein>
    <submittedName>
        <fullName evidence="2">Uncharacterized protein</fullName>
    </submittedName>
</protein>
<keyword evidence="3" id="KW-1185">Reference proteome</keyword>
<name>A0AAD4QS11_9AGAM</name>
<feature type="compositionally biased region" description="Polar residues" evidence="1">
    <location>
        <begin position="60"/>
        <end position="69"/>
    </location>
</feature>
<dbReference type="Proteomes" id="UP001203297">
    <property type="component" value="Unassembled WGS sequence"/>
</dbReference>
<evidence type="ECO:0000313" key="3">
    <source>
        <dbReference type="Proteomes" id="UP001203297"/>
    </source>
</evidence>
<proteinExistence type="predicted"/>
<evidence type="ECO:0000313" key="2">
    <source>
        <dbReference type="EMBL" id="KAI0308052.1"/>
    </source>
</evidence>
<reference evidence="2" key="1">
    <citation type="journal article" date="2022" name="New Phytol.">
        <title>Evolutionary transition to the ectomycorrhizal habit in the genomes of a hyperdiverse lineage of mushroom-forming fungi.</title>
        <authorList>
            <person name="Looney B."/>
            <person name="Miyauchi S."/>
            <person name="Morin E."/>
            <person name="Drula E."/>
            <person name="Courty P.E."/>
            <person name="Kohler A."/>
            <person name="Kuo A."/>
            <person name="LaButti K."/>
            <person name="Pangilinan J."/>
            <person name="Lipzen A."/>
            <person name="Riley R."/>
            <person name="Andreopoulos W."/>
            <person name="He G."/>
            <person name="Johnson J."/>
            <person name="Nolan M."/>
            <person name="Tritt A."/>
            <person name="Barry K.W."/>
            <person name="Grigoriev I.V."/>
            <person name="Nagy L.G."/>
            <person name="Hibbett D."/>
            <person name="Henrissat B."/>
            <person name="Matheny P.B."/>
            <person name="Labbe J."/>
            <person name="Martin F.M."/>
        </authorList>
    </citation>
    <scope>NUCLEOTIDE SEQUENCE</scope>
    <source>
        <strain evidence="2">BPL690</strain>
    </source>
</reference>
<accession>A0AAD4QS11</accession>
<evidence type="ECO:0000256" key="1">
    <source>
        <dbReference type="SAM" id="MobiDB-lite"/>
    </source>
</evidence>
<feature type="region of interest" description="Disordered" evidence="1">
    <location>
        <begin position="102"/>
        <end position="130"/>
    </location>
</feature>
<feature type="compositionally biased region" description="Low complexity" evidence="1">
    <location>
        <begin position="159"/>
        <end position="168"/>
    </location>
</feature>
<dbReference type="EMBL" id="WTXG01000001">
    <property type="protein sequence ID" value="KAI0308052.1"/>
    <property type="molecule type" value="Genomic_DNA"/>
</dbReference>
<dbReference type="AlphaFoldDB" id="A0AAD4QS11"/>